<keyword evidence="3" id="KW-1185">Reference proteome</keyword>
<reference evidence="2 3" key="1">
    <citation type="submission" date="2020-07" db="EMBL/GenBank/DDBJ databases">
        <title>Sequencing the genomes of 1000 actinobacteria strains.</title>
        <authorList>
            <person name="Klenk H.-P."/>
        </authorList>
    </citation>
    <scope>NUCLEOTIDE SEQUENCE [LARGE SCALE GENOMIC DNA]</scope>
    <source>
        <strain evidence="2 3">DSM 26154</strain>
    </source>
</reference>
<protein>
    <submittedName>
        <fullName evidence="2">Uncharacterized protein</fullName>
    </submittedName>
</protein>
<proteinExistence type="predicted"/>
<dbReference type="AlphaFoldDB" id="A0A852VUA7"/>
<evidence type="ECO:0000313" key="3">
    <source>
        <dbReference type="Proteomes" id="UP000554054"/>
    </source>
</evidence>
<sequence>MVDAKGVKKQTYEGAEYTFVTHTTWEDDGSVLLNWINQVNIAPVLASSLLLLGAPTTMDSDPKAQLGDRWAEAASEVSMDLAGAASDPTPVAPAPDFDPTDLSDSTARQPSVSNAPPKVDVDIRTEACTDMGDPSARTRARPAWSTPAT</sequence>
<accession>A0A852VUA7</accession>
<comment type="caution">
    <text evidence="2">The sequence shown here is derived from an EMBL/GenBank/DDBJ whole genome shotgun (WGS) entry which is preliminary data.</text>
</comment>
<dbReference type="RefSeq" id="WP_185992249.1">
    <property type="nucleotide sequence ID" value="NZ_JACCAE010000001.1"/>
</dbReference>
<gene>
    <name evidence="2" type="ORF">BJY20_002960</name>
</gene>
<dbReference type="Proteomes" id="UP000554054">
    <property type="component" value="Unassembled WGS sequence"/>
</dbReference>
<organism evidence="2 3">
    <name type="scientific">Janibacter cremeus</name>
    <dbReference type="NCBI Taxonomy" id="1285192"/>
    <lineage>
        <taxon>Bacteria</taxon>
        <taxon>Bacillati</taxon>
        <taxon>Actinomycetota</taxon>
        <taxon>Actinomycetes</taxon>
        <taxon>Micrococcales</taxon>
        <taxon>Intrasporangiaceae</taxon>
        <taxon>Janibacter</taxon>
    </lineage>
</organism>
<feature type="region of interest" description="Disordered" evidence="1">
    <location>
        <begin position="77"/>
        <end position="149"/>
    </location>
</feature>
<feature type="compositionally biased region" description="Polar residues" evidence="1">
    <location>
        <begin position="102"/>
        <end position="114"/>
    </location>
</feature>
<dbReference type="EMBL" id="JACCAE010000001">
    <property type="protein sequence ID" value="NYF99568.1"/>
    <property type="molecule type" value="Genomic_DNA"/>
</dbReference>
<evidence type="ECO:0000256" key="1">
    <source>
        <dbReference type="SAM" id="MobiDB-lite"/>
    </source>
</evidence>
<evidence type="ECO:0000313" key="2">
    <source>
        <dbReference type="EMBL" id="NYF99568.1"/>
    </source>
</evidence>
<name>A0A852VUA7_9MICO</name>